<evidence type="ECO:0000259" key="3">
    <source>
        <dbReference type="PROSITE" id="PS50158"/>
    </source>
</evidence>
<organism evidence="4 5">
    <name type="scientific">Spodoptera exigua</name>
    <name type="common">Beet armyworm</name>
    <name type="synonym">Noctua fulgens</name>
    <dbReference type="NCBI Taxonomy" id="7107"/>
    <lineage>
        <taxon>Eukaryota</taxon>
        <taxon>Metazoa</taxon>
        <taxon>Ecdysozoa</taxon>
        <taxon>Arthropoda</taxon>
        <taxon>Hexapoda</taxon>
        <taxon>Insecta</taxon>
        <taxon>Pterygota</taxon>
        <taxon>Neoptera</taxon>
        <taxon>Endopterygota</taxon>
        <taxon>Lepidoptera</taxon>
        <taxon>Glossata</taxon>
        <taxon>Ditrysia</taxon>
        <taxon>Noctuoidea</taxon>
        <taxon>Noctuidae</taxon>
        <taxon>Amphipyrinae</taxon>
        <taxon>Spodoptera</taxon>
    </lineage>
</organism>
<gene>
    <name evidence="4" type="ORF">HW555_013818</name>
</gene>
<dbReference type="Pfam" id="PF00098">
    <property type="entry name" value="zf-CCHC"/>
    <property type="match status" value="1"/>
</dbReference>
<dbReference type="PROSITE" id="PS50158">
    <property type="entry name" value="ZF_CCHC"/>
    <property type="match status" value="2"/>
</dbReference>
<dbReference type="GO" id="GO:0003676">
    <property type="term" value="F:nucleic acid binding"/>
    <property type="evidence" value="ECO:0007669"/>
    <property type="project" value="InterPro"/>
</dbReference>
<dbReference type="GO" id="GO:0008270">
    <property type="term" value="F:zinc ion binding"/>
    <property type="evidence" value="ECO:0007669"/>
    <property type="project" value="UniProtKB-KW"/>
</dbReference>
<feature type="domain" description="CCHC-type" evidence="3">
    <location>
        <begin position="434"/>
        <end position="447"/>
    </location>
</feature>
<evidence type="ECO:0000313" key="4">
    <source>
        <dbReference type="EMBL" id="KAF9405447.1"/>
    </source>
</evidence>
<name>A0A835L247_SPOEX</name>
<dbReference type="Gene3D" id="4.10.60.10">
    <property type="entry name" value="Zinc finger, CCHC-type"/>
    <property type="match status" value="1"/>
</dbReference>
<dbReference type="AlphaFoldDB" id="A0A835L247"/>
<comment type="caution">
    <text evidence="4">The sequence shown here is derived from an EMBL/GenBank/DDBJ whole genome shotgun (WGS) entry which is preliminary data.</text>
</comment>
<dbReference type="SUPFAM" id="SSF57756">
    <property type="entry name" value="Retrovirus zinc finger-like domains"/>
    <property type="match status" value="1"/>
</dbReference>
<protein>
    <recommendedName>
        <fullName evidence="3">CCHC-type domain-containing protein</fullName>
    </recommendedName>
</protein>
<keyword evidence="1" id="KW-0479">Metal-binding</keyword>
<accession>A0A835L247</accession>
<proteinExistence type="predicted"/>
<evidence type="ECO:0000313" key="5">
    <source>
        <dbReference type="Proteomes" id="UP000648187"/>
    </source>
</evidence>
<evidence type="ECO:0000256" key="2">
    <source>
        <dbReference type="SAM" id="MobiDB-lite"/>
    </source>
</evidence>
<evidence type="ECO:0000256" key="1">
    <source>
        <dbReference type="PROSITE-ProRule" id="PRU00047"/>
    </source>
</evidence>
<dbReference type="InterPro" id="IPR001878">
    <property type="entry name" value="Znf_CCHC"/>
</dbReference>
<keyword evidence="1" id="KW-0863">Zinc-finger</keyword>
<feature type="domain" description="CCHC-type" evidence="3">
    <location>
        <begin position="411"/>
        <end position="424"/>
    </location>
</feature>
<dbReference type="Proteomes" id="UP000648187">
    <property type="component" value="Unassembled WGS sequence"/>
</dbReference>
<reference evidence="4" key="1">
    <citation type="submission" date="2020-08" db="EMBL/GenBank/DDBJ databases">
        <title>Spodoptera exigua strain:BAW_Kor-Di-RS1 Genome sequencing and assembly.</title>
        <authorList>
            <person name="Kim J."/>
            <person name="Nam H.Y."/>
            <person name="Kwon M."/>
            <person name="Choi J.H."/>
            <person name="Cho S.R."/>
            <person name="Kim G.-H."/>
        </authorList>
    </citation>
    <scope>NUCLEOTIDE SEQUENCE</scope>
    <source>
        <strain evidence="4">BAW_Kor-Di-RS1</strain>
        <tissue evidence="4">Whole-body</tissue>
    </source>
</reference>
<dbReference type="SMART" id="SM00343">
    <property type="entry name" value="ZnF_C2HC"/>
    <property type="match status" value="2"/>
</dbReference>
<keyword evidence="5" id="KW-1185">Reference proteome</keyword>
<keyword evidence="1" id="KW-0862">Zinc</keyword>
<feature type="compositionally biased region" description="Basic residues" evidence="2">
    <location>
        <begin position="159"/>
        <end position="170"/>
    </location>
</feature>
<sequence>MYSAIAKCSMEERGGVGREMLHTSRSKDLAVLWLNDQSKDTTAEKVNPITVDSTIVEKLVSDNADLRSQIVNLSASVEKLLNQYNSSSCQGMSSTFVEDLTRSIMIQVGNMVNARLEAIESRLLPEKHLRPPLAADINKSGLSVTQTKVGSPEVESINKGKRKKNHKNKRAVTVSATNTMVTDLPPVLSHDLHLPSTPAADTETWATVVRKNNPQRKTQPKAQVASSAIQKKGRTIVLPKVPTTAVIAITIPVGSSATYAEVMFEARQHIQLSQFGIESLKQRIGMTGGMLLEISGADCNAKADKLATRMQEVLADIDVRITRPCKMGEIIILDVDESVSPVDVAIAVAEAGGCSPDDVKVGAIRRQLHSLGRVWVRCPLATVKKLSSSKKIRIGWASMRVQFLEPRPLQCFRCLEFGHVRRQCSGTVDRSDQCYACAGRGHKANDCTVETYRFPICADLGHQSDHRMGTQKCSLSKGKKDKQSFFKLIKSIPKNQKWMQKFIIKFARYVIMEIIFLRELLNY</sequence>
<dbReference type="EMBL" id="JACKWZ010000739">
    <property type="protein sequence ID" value="KAF9405447.1"/>
    <property type="molecule type" value="Genomic_DNA"/>
</dbReference>
<dbReference type="InterPro" id="IPR036875">
    <property type="entry name" value="Znf_CCHC_sf"/>
</dbReference>
<feature type="region of interest" description="Disordered" evidence="2">
    <location>
        <begin position="144"/>
        <end position="171"/>
    </location>
</feature>